<dbReference type="GO" id="GO:0003677">
    <property type="term" value="F:DNA binding"/>
    <property type="evidence" value="ECO:0007669"/>
    <property type="project" value="InterPro"/>
</dbReference>
<dbReference type="SUPFAM" id="SSF53041">
    <property type="entry name" value="Resolvase-like"/>
    <property type="match status" value="1"/>
</dbReference>
<dbReference type="OrthoDB" id="114045at2"/>
<keyword evidence="3" id="KW-1185">Reference proteome</keyword>
<dbReference type="AlphaFoldDB" id="A0A1E3V6M3"/>
<feature type="domain" description="Resolvase/invertase-type recombinase catalytic" evidence="1">
    <location>
        <begin position="2"/>
        <end position="136"/>
    </location>
</feature>
<dbReference type="Gene3D" id="3.40.50.1390">
    <property type="entry name" value="Resolvase, N-terminal catalytic domain"/>
    <property type="match status" value="1"/>
</dbReference>
<dbReference type="GO" id="GO:0000150">
    <property type="term" value="F:DNA strand exchange activity"/>
    <property type="evidence" value="ECO:0007669"/>
    <property type="project" value="InterPro"/>
</dbReference>
<dbReference type="InterPro" id="IPR036162">
    <property type="entry name" value="Resolvase-like_N_sf"/>
</dbReference>
<dbReference type="InterPro" id="IPR006119">
    <property type="entry name" value="Resolv_N"/>
</dbReference>
<evidence type="ECO:0000313" key="2">
    <source>
        <dbReference type="EMBL" id="ODR88486.1"/>
    </source>
</evidence>
<dbReference type="EMBL" id="LYBW01000065">
    <property type="protein sequence ID" value="ODR88486.1"/>
    <property type="molecule type" value="Genomic_DNA"/>
</dbReference>
<name>A0A1E3V6M3_9HYPH</name>
<dbReference type="RefSeq" id="WP_069461343.1">
    <property type="nucleotide sequence ID" value="NZ_LYBW01000065.1"/>
</dbReference>
<evidence type="ECO:0000313" key="3">
    <source>
        <dbReference type="Proteomes" id="UP000094342"/>
    </source>
</evidence>
<sequence length="199" mass="21551">MRRGYIRLSKAGPSLEDQQKALASAGIDDFSEYGPVYVDVIPKHNQPTLPQRLEAIRSLEAGDELVVASASRLGTSTGDVLDAMKAIGDQRAALFDAETGETVIWHPDTAKVIEFARRAEGENRREIAAKMRRARVTSGKVGGAPERFGAEALAEAEKLWADPKLSSSEVARLTGINVRTLYRRLGDRGGKKFGSEQGG</sequence>
<reference evidence="3" key="1">
    <citation type="submission" date="2016-05" db="EMBL/GenBank/DDBJ databases">
        <authorList>
            <person name="Li Y."/>
        </authorList>
    </citation>
    <scope>NUCLEOTIDE SEQUENCE [LARGE SCALE GENOMIC DNA]</scope>
    <source>
        <strain evidence="3">YIC4027</strain>
    </source>
</reference>
<gene>
    <name evidence="2" type="ORF">A8M32_26175</name>
</gene>
<proteinExistence type="predicted"/>
<dbReference type="SMART" id="SM00857">
    <property type="entry name" value="Resolvase"/>
    <property type="match status" value="1"/>
</dbReference>
<dbReference type="Proteomes" id="UP000094342">
    <property type="component" value="Unassembled WGS sequence"/>
</dbReference>
<organism evidence="2 3">
    <name type="scientific">Sinorhizobium alkalisoli</name>
    <dbReference type="NCBI Taxonomy" id="1752398"/>
    <lineage>
        <taxon>Bacteria</taxon>
        <taxon>Pseudomonadati</taxon>
        <taxon>Pseudomonadota</taxon>
        <taxon>Alphaproteobacteria</taxon>
        <taxon>Hyphomicrobiales</taxon>
        <taxon>Rhizobiaceae</taxon>
        <taxon>Sinorhizobium/Ensifer group</taxon>
        <taxon>Sinorhizobium</taxon>
    </lineage>
</organism>
<dbReference type="Pfam" id="PF00239">
    <property type="entry name" value="Resolvase"/>
    <property type="match status" value="1"/>
</dbReference>
<comment type="caution">
    <text evidence="2">The sequence shown here is derived from an EMBL/GenBank/DDBJ whole genome shotgun (WGS) entry which is preliminary data.</text>
</comment>
<evidence type="ECO:0000259" key="1">
    <source>
        <dbReference type="SMART" id="SM00857"/>
    </source>
</evidence>
<protein>
    <recommendedName>
        <fullName evidence="1">Resolvase/invertase-type recombinase catalytic domain-containing protein</fullName>
    </recommendedName>
</protein>
<accession>A0A1E3V6M3</accession>